<evidence type="ECO:0000313" key="3">
    <source>
        <dbReference type="Proteomes" id="UP000007800"/>
    </source>
</evidence>
<dbReference type="Pfam" id="PF00462">
    <property type="entry name" value="Glutaredoxin"/>
    <property type="match status" value="1"/>
</dbReference>
<evidence type="ECO:0000313" key="2">
    <source>
        <dbReference type="EMBL" id="EER04721.1"/>
    </source>
</evidence>
<accession>C5LEV5</accession>
<reference evidence="2 3" key="1">
    <citation type="submission" date="2008-07" db="EMBL/GenBank/DDBJ databases">
        <authorList>
            <person name="El-Sayed N."/>
            <person name="Caler E."/>
            <person name="Inman J."/>
            <person name="Amedeo P."/>
            <person name="Hass B."/>
            <person name="Wortman J."/>
        </authorList>
    </citation>
    <scope>NUCLEOTIDE SEQUENCE [LARGE SCALE GENOMIC DNA]</scope>
    <source>
        <strain evidence="3">ATCC 50983 / TXsc</strain>
    </source>
</reference>
<feature type="domain" description="Glutaredoxin" evidence="1">
    <location>
        <begin position="30"/>
        <end position="55"/>
    </location>
</feature>
<dbReference type="EMBL" id="GG681386">
    <property type="protein sequence ID" value="EER04721.1"/>
    <property type="molecule type" value="Genomic_DNA"/>
</dbReference>
<protein>
    <recommendedName>
        <fullName evidence="1">Glutaredoxin domain-containing protein</fullName>
    </recommendedName>
</protein>
<dbReference type="RefSeq" id="XP_002772905.1">
    <property type="nucleotide sequence ID" value="XM_002772859.1"/>
</dbReference>
<organism evidence="3">
    <name type="scientific">Perkinsus marinus (strain ATCC 50983 / TXsc)</name>
    <dbReference type="NCBI Taxonomy" id="423536"/>
    <lineage>
        <taxon>Eukaryota</taxon>
        <taxon>Sar</taxon>
        <taxon>Alveolata</taxon>
        <taxon>Perkinsozoa</taxon>
        <taxon>Perkinsea</taxon>
        <taxon>Perkinsida</taxon>
        <taxon>Perkinsidae</taxon>
        <taxon>Perkinsus</taxon>
    </lineage>
</organism>
<dbReference type="AlphaFoldDB" id="C5LEV5"/>
<dbReference type="OrthoDB" id="418495at2759"/>
<proteinExistence type="predicted"/>
<sequence length="62" mass="6983">MSLFPSDTDGEVKHLKGATLDEVVTVRECVIFSTPACGWCIKAKRFLTEELMVPCSYYSLHE</sequence>
<dbReference type="Proteomes" id="UP000007800">
    <property type="component" value="Unassembled WGS sequence"/>
</dbReference>
<dbReference type="Gene3D" id="3.40.30.10">
    <property type="entry name" value="Glutaredoxin"/>
    <property type="match status" value="1"/>
</dbReference>
<gene>
    <name evidence="2" type="ORF">Pmar_PMAR013246</name>
</gene>
<keyword evidence="3" id="KW-1185">Reference proteome</keyword>
<name>C5LEV5_PERM5</name>
<evidence type="ECO:0000259" key="1">
    <source>
        <dbReference type="Pfam" id="PF00462"/>
    </source>
</evidence>
<dbReference type="InParanoid" id="C5LEV5"/>
<dbReference type="GeneID" id="9037946"/>
<dbReference type="InterPro" id="IPR002109">
    <property type="entry name" value="Glutaredoxin"/>
</dbReference>